<dbReference type="EMBL" id="JAMZMM010000528">
    <property type="protein sequence ID" value="MCP2732260.1"/>
    <property type="molecule type" value="Genomic_DNA"/>
</dbReference>
<feature type="non-terminal residue" evidence="2">
    <location>
        <position position="1"/>
    </location>
</feature>
<name>A0AAE3GX18_9CYAN</name>
<proteinExistence type="predicted"/>
<evidence type="ECO:0000256" key="1">
    <source>
        <dbReference type="SAM" id="MobiDB-lite"/>
    </source>
</evidence>
<evidence type="ECO:0000313" key="2">
    <source>
        <dbReference type="EMBL" id="MCP2732260.1"/>
    </source>
</evidence>
<feature type="non-terminal residue" evidence="2">
    <location>
        <position position="598"/>
    </location>
</feature>
<dbReference type="AlphaFoldDB" id="A0AAE3GX18"/>
<dbReference type="Proteomes" id="UP001204953">
    <property type="component" value="Unassembled WGS sequence"/>
</dbReference>
<feature type="region of interest" description="Disordered" evidence="1">
    <location>
        <begin position="310"/>
        <end position="427"/>
    </location>
</feature>
<protein>
    <submittedName>
        <fullName evidence="2">Tetratricopeptide repeat protein</fullName>
    </submittedName>
</protein>
<gene>
    <name evidence="2" type="ORF">NJ959_27900</name>
</gene>
<dbReference type="Gene3D" id="1.25.40.10">
    <property type="entry name" value="Tetratricopeptide repeat domain"/>
    <property type="match status" value="1"/>
</dbReference>
<reference evidence="2" key="1">
    <citation type="submission" date="2022-06" db="EMBL/GenBank/DDBJ databases">
        <title>New cyanobacteria of genus Symplocastrum in benthos of Lake Baikal.</title>
        <authorList>
            <person name="Sorokovikova E."/>
            <person name="Tikhonova I."/>
            <person name="Krasnopeev A."/>
            <person name="Evseev P."/>
            <person name="Gladkikh A."/>
            <person name="Belykh O."/>
        </authorList>
    </citation>
    <scope>NUCLEOTIDE SEQUENCE</scope>
    <source>
        <strain evidence="2">BBK-W-15</strain>
    </source>
</reference>
<dbReference type="SUPFAM" id="SSF48452">
    <property type="entry name" value="TPR-like"/>
    <property type="match status" value="1"/>
</dbReference>
<dbReference type="InterPro" id="IPR011990">
    <property type="entry name" value="TPR-like_helical_dom_sf"/>
</dbReference>
<sequence>LEEALASYDRAIQIKPDSHYAWLNRGVAAGKSHHYNPESAILLRVQFPTLPPILPDPTLTQRGYEGALLSYETGLKHCPQETHPEGWGKLHQSIGNAHYFQGKEKRNYREYWHKAVAEYKLSLITLTPEAYPELHLEVLQDLSRVLWGLGKETEAKEWRRKGLDVFGTLLNRPMSRYQQWELRAKFITFSQMRVDVLVEEGDLIRALEAAERDKNFYLTWILDRQKADSLSPNYQDMLELTNPTTAIVYWHVSDFALTTFIIKHGARKPIVIQPLPSSPRLGEGARESFSNSSFPMAESGVGAKHLGEMLSEKPEDDNPNASPWINAVGDNLSEKPEDNNLNASPWINAVGDNLSEKPEDDNPNASPWINAVGDNLSEKPEDDNPNASPWINAVGDNLQTESGQGEAFADKNPDLPDNLQTESEQGEAFADKNPDLPDNLLAQMLHPYSEISNGDNLRELQAWVDNWDEVYGKSANQKKERDISFQDNLPKMLAKLENILYIPAILEQLKAELIENLIFIPHRDLHRFPLHALFPDRFVISYLPSVQMGINLSGGSLAADGLSVGSDVGGSLAADGLSVGSNISEKIANSSVTSVTTS</sequence>
<keyword evidence="3" id="KW-1185">Reference proteome</keyword>
<evidence type="ECO:0000313" key="3">
    <source>
        <dbReference type="Proteomes" id="UP001204953"/>
    </source>
</evidence>
<comment type="caution">
    <text evidence="2">The sequence shown here is derived from an EMBL/GenBank/DDBJ whole genome shotgun (WGS) entry which is preliminary data.</text>
</comment>
<organism evidence="2 3">
    <name type="scientific">Limnofasciculus baicalensis BBK-W-15</name>
    <dbReference type="NCBI Taxonomy" id="2699891"/>
    <lineage>
        <taxon>Bacteria</taxon>
        <taxon>Bacillati</taxon>
        <taxon>Cyanobacteriota</taxon>
        <taxon>Cyanophyceae</taxon>
        <taxon>Coleofasciculales</taxon>
        <taxon>Coleofasciculaceae</taxon>
        <taxon>Limnofasciculus</taxon>
        <taxon>Limnofasciculus baicalensis</taxon>
    </lineage>
</organism>
<accession>A0AAE3GX18</accession>